<dbReference type="InterPro" id="IPR036249">
    <property type="entry name" value="Thioredoxin-like_sf"/>
</dbReference>
<sequence>MRLVKGVLALALAAVLPVQAADFVAQNDDKPQVVPQAAGVQVLNFWATWCGPCRKEMPEMSQWYTQKAKPKNIQLIGIALDTKENVAKFLQTTPVSYPIWRYTGNNSRAMMKGYGSAVGGLPYTVVRAPKCGVQKSITGGVDAAKLDKTVAEVLAACKK</sequence>
<comment type="subcellular location">
    <subcellularLocation>
        <location evidence="1">Cell envelope</location>
    </subcellularLocation>
</comment>
<evidence type="ECO:0000256" key="5">
    <source>
        <dbReference type="SAM" id="SignalP"/>
    </source>
</evidence>
<gene>
    <name evidence="7" type="primary">resA_2</name>
    <name evidence="7" type="ORF">KEBURONENSIS_01574</name>
    <name evidence="8" type="ORF">KEBURONENSIS_01583</name>
</gene>
<evidence type="ECO:0000313" key="9">
    <source>
        <dbReference type="Proteomes" id="UP000215450"/>
    </source>
</evidence>
<dbReference type="PROSITE" id="PS00194">
    <property type="entry name" value="THIOREDOXIN_1"/>
    <property type="match status" value="1"/>
</dbReference>
<dbReference type="GO" id="GO:0015036">
    <property type="term" value="F:disulfide oxidoreductase activity"/>
    <property type="evidence" value="ECO:0007669"/>
    <property type="project" value="UniProtKB-ARBA"/>
</dbReference>
<keyword evidence="5" id="KW-0732">Signal</keyword>
<dbReference type="Proteomes" id="UP000215450">
    <property type="component" value="Unassembled WGS sequence"/>
</dbReference>
<evidence type="ECO:0000256" key="2">
    <source>
        <dbReference type="ARBA" id="ARBA00022748"/>
    </source>
</evidence>
<feature type="signal peptide" evidence="5">
    <location>
        <begin position="1"/>
        <end position="20"/>
    </location>
</feature>
<evidence type="ECO:0000259" key="6">
    <source>
        <dbReference type="PROSITE" id="PS51352"/>
    </source>
</evidence>
<evidence type="ECO:0000256" key="1">
    <source>
        <dbReference type="ARBA" id="ARBA00004196"/>
    </source>
</evidence>
<name>A0A238HG26_9NEIS</name>
<feature type="chain" id="PRO_5015075168" evidence="5">
    <location>
        <begin position="21"/>
        <end position="159"/>
    </location>
</feature>
<evidence type="ECO:0000256" key="3">
    <source>
        <dbReference type="ARBA" id="ARBA00023157"/>
    </source>
</evidence>
<dbReference type="STRING" id="1522312.GCA_900177895_00689"/>
<dbReference type="EMBL" id="FXUV01000029">
    <property type="protein sequence ID" value="SMQ12673.1"/>
    <property type="molecule type" value="Genomic_DNA"/>
</dbReference>
<dbReference type="CDD" id="cd02966">
    <property type="entry name" value="TlpA_like_family"/>
    <property type="match status" value="1"/>
</dbReference>
<keyword evidence="2" id="KW-0201">Cytochrome c-type biogenesis</keyword>
<dbReference type="InterPro" id="IPR000866">
    <property type="entry name" value="AhpC/TSA"/>
</dbReference>
<dbReference type="SUPFAM" id="SSF52833">
    <property type="entry name" value="Thioredoxin-like"/>
    <property type="match status" value="1"/>
</dbReference>
<feature type="domain" description="Thioredoxin" evidence="6">
    <location>
        <begin position="14"/>
        <end position="155"/>
    </location>
</feature>
<dbReference type="Gene3D" id="3.40.30.10">
    <property type="entry name" value="Glutaredoxin"/>
    <property type="match status" value="1"/>
</dbReference>
<dbReference type="PANTHER" id="PTHR42852">
    <property type="entry name" value="THIOL:DISULFIDE INTERCHANGE PROTEIN DSBE"/>
    <property type="match status" value="1"/>
</dbReference>
<protein>
    <submittedName>
        <fullName evidence="7">Thiol-disulfide oxidoreductase ResA</fullName>
    </submittedName>
</protein>
<dbReference type="InterPro" id="IPR017937">
    <property type="entry name" value="Thioredoxin_CS"/>
</dbReference>
<accession>A0A238HG26</accession>
<reference evidence="8 9" key="2">
    <citation type="submission" date="2017-06" db="EMBL/GenBank/DDBJ databases">
        <authorList>
            <person name="Kim H.J."/>
            <person name="Triplett B.A."/>
        </authorList>
    </citation>
    <scope>NUCLEOTIDE SEQUENCE [LARGE SCALE GENOMIC DNA]</scope>
    <source>
        <strain evidence="8">Kingella_eburonensis</strain>
    </source>
</reference>
<dbReference type="GO" id="GO:0030313">
    <property type="term" value="C:cell envelope"/>
    <property type="evidence" value="ECO:0007669"/>
    <property type="project" value="UniProtKB-SubCell"/>
</dbReference>
<evidence type="ECO:0000256" key="4">
    <source>
        <dbReference type="ARBA" id="ARBA00023284"/>
    </source>
</evidence>
<dbReference type="EMBL" id="FXUV02000035">
    <property type="protein sequence ID" value="SNB75366.1"/>
    <property type="molecule type" value="Genomic_DNA"/>
</dbReference>
<dbReference type="AlphaFoldDB" id="A0A238HG26"/>
<organism evidence="7">
    <name type="scientific">Kingella negevensis</name>
    <dbReference type="NCBI Taxonomy" id="1522312"/>
    <lineage>
        <taxon>Bacteria</taxon>
        <taxon>Pseudomonadati</taxon>
        <taxon>Pseudomonadota</taxon>
        <taxon>Betaproteobacteria</taxon>
        <taxon>Neisseriales</taxon>
        <taxon>Neisseriaceae</taxon>
        <taxon>Kingella</taxon>
    </lineage>
</organism>
<dbReference type="PROSITE" id="PS51352">
    <property type="entry name" value="THIOREDOXIN_2"/>
    <property type="match status" value="1"/>
</dbReference>
<dbReference type="PANTHER" id="PTHR42852:SF6">
    <property type="entry name" value="THIOL:DISULFIDE INTERCHANGE PROTEIN DSBE"/>
    <property type="match status" value="1"/>
</dbReference>
<dbReference type="RefSeq" id="WP_372708492.1">
    <property type="nucleotide sequence ID" value="NZ_CP123447.1"/>
</dbReference>
<dbReference type="InterPro" id="IPR013766">
    <property type="entry name" value="Thioredoxin_domain"/>
</dbReference>
<dbReference type="InterPro" id="IPR050553">
    <property type="entry name" value="Thioredoxin_ResA/DsbE_sf"/>
</dbReference>
<dbReference type="Pfam" id="PF00578">
    <property type="entry name" value="AhpC-TSA"/>
    <property type="match status" value="1"/>
</dbReference>
<keyword evidence="9" id="KW-1185">Reference proteome</keyword>
<proteinExistence type="predicted"/>
<evidence type="ECO:0000313" key="7">
    <source>
        <dbReference type="EMBL" id="SMQ12673.1"/>
    </source>
</evidence>
<dbReference type="GO" id="GO:0017004">
    <property type="term" value="P:cytochrome complex assembly"/>
    <property type="evidence" value="ECO:0007669"/>
    <property type="project" value="UniProtKB-KW"/>
</dbReference>
<keyword evidence="3" id="KW-1015">Disulfide bond</keyword>
<keyword evidence="4" id="KW-0676">Redox-active center</keyword>
<dbReference type="GO" id="GO:0016209">
    <property type="term" value="F:antioxidant activity"/>
    <property type="evidence" value="ECO:0007669"/>
    <property type="project" value="InterPro"/>
</dbReference>
<reference evidence="7" key="1">
    <citation type="submission" date="2017-05" db="EMBL/GenBank/DDBJ databases">
        <authorList>
            <person name="Song R."/>
            <person name="Chenine A.L."/>
            <person name="Ruprecht R.M."/>
        </authorList>
    </citation>
    <scope>NUCLEOTIDE SEQUENCE</scope>
    <source>
        <strain evidence="7">Kingella_eburonensis</strain>
    </source>
</reference>
<evidence type="ECO:0000313" key="8">
    <source>
        <dbReference type="EMBL" id="SNB75366.1"/>
    </source>
</evidence>